<evidence type="ECO:0000313" key="3">
    <source>
        <dbReference type="Proteomes" id="UP000435036"/>
    </source>
</evidence>
<dbReference type="Proteomes" id="UP000435036">
    <property type="component" value="Unassembled WGS sequence"/>
</dbReference>
<dbReference type="AlphaFoldDB" id="A0A6N8KZP9"/>
<dbReference type="RefSeq" id="WP_160369695.1">
    <property type="nucleotide sequence ID" value="NZ_WSQA01000009.1"/>
</dbReference>
<reference evidence="2 3" key="1">
    <citation type="submission" date="2019-12" db="EMBL/GenBank/DDBJ databases">
        <authorList>
            <person name="Dong K."/>
        </authorList>
    </citation>
    <scope>NUCLEOTIDE SEQUENCE [LARGE SCALE GENOMIC DNA]</scope>
    <source>
        <strain evidence="2 3">JCM 31225</strain>
    </source>
</reference>
<dbReference type="EMBL" id="WSQA01000009">
    <property type="protein sequence ID" value="MVZ62975.1"/>
    <property type="molecule type" value="Genomic_DNA"/>
</dbReference>
<evidence type="ECO:0000256" key="1">
    <source>
        <dbReference type="SAM" id="MobiDB-lite"/>
    </source>
</evidence>
<gene>
    <name evidence="2" type="ORF">GQF63_13145</name>
</gene>
<comment type="caution">
    <text evidence="2">The sequence shown here is derived from an EMBL/GenBank/DDBJ whole genome shotgun (WGS) entry which is preliminary data.</text>
</comment>
<sequence>MKKLEKLKQNKLNNTKLVKGGLLGNRTPSLGIDNGVMPTHSSSNELLGDSTMPDHVTDGCTRP</sequence>
<dbReference type="OrthoDB" id="10002418at2"/>
<keyword evidence="3" id="KW-1185">Reference proteome</keyword>
<accession>A0A6N8KZP9</accession>
<evidence type="ECO:0000313" key="2">
    <source>
        <dbReference type="EMBL" id="MVZ62975.1"/>
    </source>
</evidence>
<name>A0A6N8KZP9_9SPHI</name>
<organism evidence="2 3">
    <name type="scientific">Sphingobacterium humi</name>
    <dbReference type="NCBI Taxonomy" id="1796905"/>
    <lineage>
        <taxon>Bacteria</taxon>
        <taxon>Pseudomonadati</taxon>
        <taxon>Bacteroidota</taxon>
        <taxon>Sphingobacteriia</taxon>
        <taxon>Sphingobacteriales</taxon>
        <taxon>Sphingobacteriaceae</taxon>
        <taxon>Sphingobacterium</taxon>
    </lineage>
</organism>
<protein>
    <submittedName>
        <fullName evidence="2">Uncharacterized protein</fullName>
    </submittedName>
</protein>
<feature type="region of interest" description="Disordered" evidence="1">
    <location>
        <begin position="19"/>
        <end position="63"/>
    </location>
</feature>
<proteinExistence type="predicted"/>